<dbReference type="Proteomes" id="UP000028007">
    <property type="component" value="Unassembled WGS sequence"/>
</dbReference>
<dbReference type="InterPro" id="IPR018060">
    <property type="entry name" value="HTH_AraC"/>
</dbReference>
<dbReference type="OrthoDB" id="799767at2"/>
<sequence>MTEEGEQLTVKGEFEYAVYELDSMPVTLDAGLKMLFVTQGCLCLEPLLGFDLQVSLKSRQHNLFHLNSDYILSNPNPEETAMVICISLNMDFITRYLPDDLDAFQQFFRKSGFPRRFSAINLHLNPEINAVLHAIENSDHKGFGGDLYIESKVVELLALQWSLADSYLKKGINAVLHSAERAKMENAREILLSQGESQYSLRTLAHMVGTNEYNLKKNFKLVFGTTVYGYLNQHKMEEARSILLKGGTNVAEVAQKMGYKHATHFSSAFKKYFGYLPARLKFLWIFFDPEFLLILL</sequence>
<dbReference type="GO" id="GO:0043565">
    <property type="term" value="F:sequence-specific DNA binding"/>
    <property type="evidence" value="ECO:0007669"/>
    <property type="project" value="InterPro"/>
</dbReference>
<dbReference type="PRINTS" id="PR00032">
    <property type="entry name" value="HTHARAC"/>
</dbReference>
<dbReference type="Gene3D" id="1.10.10.60">
    <property type="entry name" value="Homeodomain-like"/>
    <property type="match status" value="1"/>
</dbReference>
<dbReference type="InterPro" id="IPR018062">
    <property type="entry name" value="HTH_AraC-typ_CS"/>
</dbReference>
<dbReference type="RefSeq" id="WP_051759923.1">
    <property type="nucleotide sequence ID" value="NZ_JNFF01000063.1"/>
</dbReference>
<name>A0A081PG78_9SPHI</name>
<dbReference type="Pfam" id="PF12833">
    <property type="entry name" value="HTH_18"/>
    <property type="match status" value="1"/>
</dbReference>
<dbReference type="GO" id="GO:0003700">
    <property type="term" value="F:DNA-binding transcription factor activity"/>
    <property type="evidence" value="ECO:0007669"/>
    <property type="project" value="InterPro"/>
</dbReference>
<dbReference type="PROSITE" id="PS00041">
    <property type="entry name" value="HTH_ARAC_FAMILY_1"/>
    <property type="match status" value="1"/>
</dbReference>
<keyword evidence="3" id="KW-0804">Transcription</keyword>
<evidence type="ECO:0000259" key="4">
    <source>
        <dbReference type="PROSITE" id="PS01124"/>
    </source>
</evidence>
<protein>
    <recommendedName>
        <fullName evidence="4">HTH araC/xylS-type domain-containing protein</fullName>
    </recommendedName>
</protein>
<dbReference type="SUPFAM" id="SSF46689">
    <property type="entry name" value="Homeodomain-like"/>
    <property type="match status" value="2"/>
</dbReference>
<dbReference type="EMBL" id="JNFF01000063">
    <property type="protein sequence ID" value="KEQ29701.1"/>
    <property type="molecule type" value="Genomic_DNA"/>
</dbReference>
<proteinExistence type="predicted"/>
<dbReference type="InterPro" id="IPR020449">
    <property type="entry name" value="Tscrpt_reg_AraC-type_HTH"/>
</dbReference>
<keyword evidence="2" id="KW-0238">DNA-binding</keyword>
<comment type="caution">
    <text evidence="5">The sequence shown here is derived from an EMBL/GenBank/DDBJ whole genome shotgun (WGS) entry which is preliminary data.</text>
</comment>
<dbReference type="PANTHER" id="PTHR47893:SF1">
    <property type="entry name" value="REGULATORY PROTEIN PCHR"/>
    <property type="match status" value="1"/>
</dbReference>
<keyword evidence="6" id="KW-1185">Reference proteome</keyword>
<evidence type="ECO:0000256" key="1">
    <source>
        <dbReference type="ARBA" id="ARBA00023015"/>
    </source>
</evidence>
<dbReference type="AlphaFoldDB" id="A0A081PG78"/>
<evidence type="ECO:0000313" key="5">
    <source>
        <dbReference type="EMBL" id="KEQ29701.1"/>
    </source>
</evidence>
<dbReference type="PROSITE" id="PS01124">
    <property type="entry name" value="HTH_ARAC_FAMILY_2"/>
    <property type="match status" value="1"/>
</dbReference>
<evidence type="ECO:0000256" key="3">
    <source>
        <dbReference type="ARBA" id="ARBA00023163"/>
    </source>
</evidence>
<organism evidence="5 6">
    <name type="scientific">Pedobacter antarcticus 4BY</name>
    <dbReference type="NCBI Taxonomy" id="1358423"/>
    <lineage>
        <taxon>Bacteria</taxon>
        <taxon>Pseudomonadati</taxon>
        <taxon>Bacteroidota</taxon>
        <taxon>Sphingobacteriia</taxon>
        <taxon>Sphingobacteriales</taxon>
        <taxon>Sphingobacteriaceae</taxon>
        <taxon>Pedobacter</taxon>
    </lineage>
</organism>
<keyword evidence="1" id="KW-0805">Transcription regulation</keyword>
<dbReference type="InterPro" id="IPR009057">
    <property type="entry name" value="Homeodomain-like_sf"/>
</dbReference>
<dbReference type="SMART" id="SM00342">
    <property type="entry name" value="HTH_ARAC"/>
    <property type="match status" value="1"/>
</dbReference>
<feature type="domain" description="HTH araC/xylS-type" evidence="4">
    <location>
        <begin position="185"/>
        <end position="283"/>
    </location>
</feature>
<accession>A0A081PG78</accession>
<dbReference type="InterPro" id="IPR053142">
    <property type="entry name" value="PchR_regulatory_protein"/>
</dbReference>
<evidence type="ECO:0000256" key="2">
    <source>
        <dbReference type="ARBA" id="ARBA00023125"/>
    </source>
</evidence>
<dbReference type="eggNOG" id="COG2207">
    <property type="taxonomic scope" value="Bacteria"/>
</dbReference>
<gene>
    <name evidence="5" type="ORF">N180_16920</name>
</gene>
<reference evidence="5 6" key="1">
    <citation type="journal article" date="1992" name="Int. J. Syst. Bacteriol.">
        <title>Sphingobacterium antarcticus sp. nov. a Psychrotrophic Bacterium from the Soils of Schirmacher Oasis, Antarctica.</title>
        <authorList>
            <person name="Shivaji S."/>
            <person name="Ray M.K."/>
            <person name="Rao N.S."/>
            <person name="Saiserr L."/>
            <person name="Jagannadham M.V."/>
            <person name="Kumar G.S."/>
            <person name="Reddy G."/>
            <person name="Bhargava P.M."/>
        </authorList>
    </citation>
    <scope>NUCLEOTIDE SEQUENCE [LARGE SCALE GENOMIC DNA]</scope>
    <source>
        <strain evidence="5 6">4BY</strain>
    </source>
</reference>
<evidence type="ECO:0000313" key="6">
    <source>
        <dbReference type="Proteomes" id="UP000028007"/>
    </source>
</evidence>
<dbReference type="PANTHER" id="PTHR47893">
    <property type="entry name" value="REGULATORY PROTEIN PCHR"/>
    <property type="match status" value="1"/>
</dbReference>